<evidence type="ECO:0000313" key="2">
    <source>
        <dbReference type="EMBL" id="OMJ86547.1"/>
    </source>
</evidence>
<evidence type="ECO:0000313" key="3">
    <source>
        <dbReference type="Proteomes" id="UP000187209"/>
    </source>
</evidence>
<dbReference type="SUPFAM" id="SSF51206">
    <property type="entry name" value="cAMP-binding domain-like"/>
    <property type="match status" value="2"/>
</dbReference>
<dbReference type="SMART" id="SM00100">
    <property type="entry name" value="cNMP"/>
    <property type="match status" value="2"/>
</dbReference>
<comment type="caution">
    <text evidence="2">The sequence shown here is derived from an EMBL/GenBank/DDBJ whole genome shotgun (WGS) entry which is preliminary data.</text>
</comment>
<dbReference type="AlphaFoldDB" id="A0A1R2CC14"/>
<reference evidence="2 3" key="1">
    <citation type="submission" date="2016-11" db="EMBL/GenBank/DDBJ databases">
        <title>The macronuclear genome of Stentor coeruleus: a giant cell with tiny introns.</title>
        <authorList>
            <person name="Slabodnick M."/>
            <person name="Ruby J.G."/>
            <person name="Reiff S.B."/>
            <person name="Swart E.C."/>
            <person name="Gosai S."/>
            <person name="Prabakaran S."/>
            <person name="Witkowska E."/>
            <person name="Larue G.E."/>
            <person name="Fisher S."/>
            <person name="Freeman R.M."/>
            <person name="Gunawardena J."/>
            <person name="Chu W."/>
            <person name="Stover N.A."/>
            <person name="Gregory B.D."/>
            <person name="Nowacki M."/>
            <person name="Derisi J."/>
            <person name="Roy S.W."/>
            <person name="Marshall W.F."/>
            <person name="Sood P."/>
        </authorList>
    </citation>
    <scope>NUCLEOTIDE SEQUENCE [LARGE SCALE GENOMIC DNA]</scope>
    <source>
        <strain evidence="2">WM001</strain>
    </source>
</reference>
<dbReference type="InterPro" id="IPR000595">
    <property type="entry name" value="cNMP-bd_dom"/>
</dbReference>
<dbReference type="PANTHER" id="PTHR23011:SF28">
    <property type="entry name" value="CYCLIC NUCLEOTIDE-BINDING DOMAIN CONTAINING PROTEIN"/>
    <property type="match status" value="1"/>
</dbReference>
<dbReference type="PANTHER" id="PTHR23011">
    <property type="entry name" value="CYCLIC NUCLEOTIDE-BINDING DOMAIN CONTAINING PROTEIN"/>
    <property type="match status" value="1"/>
</dbReference>
<dbReference type="Proteomes" id="UP000187209">
    <property type="component" value="Unassembled WGS sequence"/>
</dbReference>
<feature type="domain" description="Cyclic nucleotide-binding" evidence="1">
    <location>
        <begin position="179"/>
        <end position="280"/>
    </location>
</feature>
<proteinExistence type="predicted"/>
<feature type="domain" description="Cyclic nucleotide-binding" evidence="1">
    <location>
        <begin position="37"/>
        <end position="156"/>
    </location>
</feature>
<dbReference type="InterPro" id="IPR014710">
    <property type="entry name" value="RmlC-like_jellyroll"/>
</dbReference>
<dbReference type="Gene3D" id="2.60.120.10">
    <property type="entry name" value="Jelly Rolls"/>
    <property type="match status" value="2"/>
</dbReference>
<protein>
    <recommendedName>
        <fullName evidence="1">Cyclic nucleotide-binding domain-containing protein</fullName>
    </recommendedName>
</protein>
<organism evidence="2 3">
    <name type="scientific">Stentor coeruleus</name>
    <dbReference type="NCBI Taxonomy" id="5963"/>
    <lineage>
        <taxon>Eukaryota</taxon>
        <taxon>Sar</taxon>
        <taxon>Alveolata</taxon>
        <taxon>Ciliophora</taxon>
        <taxon>Postciliodesmatophora</taxon>
        <taxon>Heterotrichea</taxon>
        <taxon>Heterotrichida</taxon>
        <taxon>Stentoridae</taxon>
        <taxon>Stentor</taxon>
    </lineage>
</organism>
<dbReference type="InterPro" id="IPR018490">
    <property type="entry name" value="cNMP-bd_dom_sf"/>
</dbReference>
<dbReference type="EMBL" id="MPUH01000202">
    <property type="protein sequence ID" value="OMJ86547.1"/>
    <property type="molecule type" value="Genomic_DNA"/>
</dbReference>
<accession>A0A1R2CC14</accession>
<sequence>MEELDKALKVLRNKDRTFEELEWLSEYLMCLEDYRNYARNLSQVLIIQLVRNFTLAFVKRKQKVFRKGEPALMWFLVLDGELEISNTLKNENKLVCRVTKGKQIGEREVLRNKVYSNSCFPSRNTWLLCLAQKDFVSLLGDELNTRLMIIRNFVHSYLPHLHLYSPGFKEKVGYLFTLKEYRREETVVNKDDLDDKLYFVFDGEVAVFTEHENRAKNVVKLGKGMCFAEECTLLNKPCLFNIRVSSERAVIASIRRSEMYMLPDETLDSLKKNLQDKVKSRKNLLFSGVTVRNNNSANASPDFRSANRQAREKLISYIIRNKPCTPKRILSISRVRNKTFKEHLEVLRDCSPRRIKITSGFTTYREFKKKRENSLPLL</sequence>
<gene>
    <name evidence="2" type="ORF">SteCoe_11898</name>
</gene>
<dbReference type="Pfam" id="PF00027">
    <property type="entry name" value="cNMP_binding"/>
    <property type="match status" value="2"/>
</dbReference>
<keyword evidence="3" id="KW-1185">Reference proteome</keyword>
<dbReference type="OrthoDB" id="421226at2759"/>
<evidence type="ECO:0000259" key="1">
    <source>
        <dbReference type="PROSITE" id="PS50042"/>
    </source>
</evidence>
<dbReference type="CDD" id="cd00038">
    <property type="entry name" value="CAP_ED"/>
    <property type="match status" value="2"/>
</dbReference>
<name>A0A1R2CC14_9CILI</name>
<dbReference type="PROSITE" id="PS50042">
    <property type="entry name" value="CNMP_BINDING_3"/>
    <property type="match status" value="2"/>
</dbReference>